<dbReference type="SMART" id="SM00332">
    <property type="entry name" value="PP2Cc"/>
    <property type="match status" value="1"/>
</dbReference>
<dbReference type="PaxDb" id="4577-GRMZM2G457624_P01"/>
<dbReference type="Pfam" id="PF00481">
    <property type="entry name" value="PP2C"/>
    <property type="match status" value="1"/>
</dbReference>
<protein>
    <recommendedName>
        <fullName evidence="1">protein-serine/threonine phosphatase</fullName>
        <ecNumber evidence="1">3.1.3.16</ecNumber>
    </recommendedName>
</protein>
<feature type="region of interest" description="Disordered" evidence="4">
    <location>
        <begin position="1"/>
        <end position="81"/>
    </location>
</feature>
<dbReference type="AlphaFoldDB" id="K7UQ37"/>
<dbReference type="PANTHER" id="PTHR47149:SF1">
    <property type="entry name" value="F-BOX PROTEIN RMF"/>
    <property type="match status" value="1"/>
</dbReference>
<gene>
    <name evidence="5" type="ORF">ZEAMMB73_Zm00001d008563</name>
</gene>
<sequence>MKLLLSNPYGFNSSDDDGDTDVFSSDGEDDHRAAGHGSKRPGESAVETFFSSSRSFSSDSSEFYTNKKQHKKKTATKTKAKGMARRLNSVDGRHLLGTPTIRGADAICCPVTLAIAEANGRNVLNHFELHSWFGMKMMCWELQFSRWCTRLHLHGSLLVVLNRAWTRKHDDPMTRHCASATAAAIHTNLQSNGGLLSTFEAMRDTARDEQIVSVRISQVSFVFFHSVCCIVLIKLAKGRAKFGDSSTEALAGRYEVDGYVYSAAEELKIMITGKWNKSLSCQPCDQEGDPLPGMELKEIIRSIGDVYMKKPEFNREPLHNKFRLQETFRRPLLSSDLAITVHQIQPTDKFIIFASHGLWEHLSNQEVVDMVQSSPCNHVLSSFKVLFMEFCDSVLDLGLSNRELQLAGLDSRRCKAAGLGSERSVGCSCCRSSGRG</sequence>
<feature type="compositionally biased region" description="Basic residues" evidence="4">
    <location>
        <begin position="67"/>
        <end position="81"/>
    </location>
</feature>
<dbReference type="Gene3D" id="3.60.40.10">
    <property type="entry name" value="PPM-type phosphatase domain"/>
    <property type="match status" value="1"/>
</dbReference>
<dbReference type="GO" id="GO:0004722">
    <property type="term" value="F:protein serine/threonine phosphatase activity"/>
    <property type="evidence" value="ECO:0007669"/>
    <property type="project" value="UniProtKB-EC"/>
</dbReference>
<comment type="catalytic activity">
    <reaction evidence="3">
        <text>O-phospho-L-threonyl-[protein] + H2O = L-threonyl-[protein] + phosphate</text>
        <dbReference type="Rhea" id="RHEA:47004"/>
        <dbReference type="Rhea" id="RHEA-COMP:11060"/>
        <dbReference type="Rhea" id="RHEA-COMP:11605"/>
        <dbReference type="ChEBI" id="CHEBI:15377"/>
        <dbReference type="ChEBI" id="CHEBI:30013"/>
        <dbReference type="ChEBI" id="CHEBI:43474"/>
        <dbReference type="ChEBI" id="CHEBI:61977"/>
        <dbReference type="EC" id="3.1.3.16"/>
    </reaction>
</comment>
<dbReference type="eggNOG" id="KOG0700">
    <property type="taxonomic scope" value="Eukaryota"/>
</dbReference>
<dbReference type="HOGENOM" id="CLU_629105_0_0_1"/>
<dbReference type="EC" id="3.1.3.16" evidence="1"/>
<dbReference type="InterPro" id="IPR001932">
    <property type="entry name" value="PPM-type_phosphatase-like_dom"/>
</dbReference>
<feature type="compositionally biased region" description="Low complexity" evidence="4">
    <location>
        <begin position="49"/>
        <end position="63"/>
    </location>
</feature>
<dbReference type="InterPro" id="IPR036457">
    <property type="entry name" value="PPM-type-like_dom_sf"/>
</dbReference>
<evidence type="ECO:0000256" key="3">
    <source>
        <dbReference type="ARBA" id="ARBA00048336"/>
    </source>
</evidence>
<evidence type="ECO:0000256" key="1">
    <source>
        <dbReference type="ARBA" id="ARBA00013081"/>
    </source>
</evidence>
<dbReference type="STRING" id="4577.K7UQ37"/>
<evidence type="ECO:0000256" key="2">
    <source>
        <dbReference type="ARBA" id="ARBA00047761"/>
    </source>
</evidence>
<evidence type="ECO:0000313" key="5">
    <source>
        <dbReference type="EMBL" id="AQK90167.1"/>
    </source>
</evidence>
<comment type="catalytic activity">
    <reaction evidence="2">
        <text>O-phospho-L-seryl-[protein] + H2O = L-seryl-[protein] + phosphate</text>
        <dbReference type="Rhea" id="RHEA:20629"/>
        <dbReference type="Rhea" id="RHEA-COMP:9863"/>
        <dbReference type="Rhea" id="RHEA-COMP:11604"/>
        <dbReference type="ChEBI" id="CHEBI:15377"/>
        <dbReference type="ChEBI" id="CHEBI:29999"/>
        <dbReference type="ChEBI" id="CHEBI:43474"/>
        <dbReference type="ChEBI" id="CHEBI:83421"/>
        <dbReference type="EC" id="3.1.3.16"/>
    </reaction>
</comment>
<accession>K7UQ37</accession>
<evidence type="ECO:0000256" key="4">
    <source>
        <dbReference type="SAM" id="MobiDB-lite"/>
    </source>
</evidence>
<dbReference type="IntAct" id="K7UQ37">
    <property type="interactions" value="1"/>
</dbReference>
<dbReference type="PANTHER" id="PTHR47149">
    <property type="entry name" value="F-BOX PROTEIN RMF"/>
    <property type="match status" value="1"/>
</dbReference>
<dbReference type="InParanoid" id="K7UQ37"/>
<reference evidence="5" key="1">
    <citation type="submission" date="2015-12" db="EMBL/GenBank/DDBJ databases">
        <title>Update maize B73 reference genome by single molecule sequencing technologies.</title>
        <authorList>
            <consortium name="Maize Genome Sequencing Project"/>
            <person name="Ware D."/>
        </authorList>
    </citation>
    <scope>NUCLEOTIDE SEQUENCE</scope>
    <source>
        <tissue evidence="5">Seedling</tissue>
    </source>
</reference>
<dbReference type="SUPFAM" id="SSF81606">
    <property type="entry name" value="PP2C-like"/>
    <property type="match status" value="1"/>
</dbReference>
<dbReference type="EMBL" id="CM000784">
    <property type="protein sequence ID" value="AQK90167.1"/>
    <property type="molecule type" value="Genomic_DNA"/>
</dbReference>
<name>K7UQ37_MAIZE</name>
<proteinExistence type="predicted"/>
<organism evidence="5">
    <name type="scientific">Zea mays</name>
    <name type="common">Maize</name>
    <dbReference type="NCBI Taxonomy" id="4577"/>
    <lineage>
        <taxon>Eukaryota</taxon>
        <taxon>Viridiplantae</taxon>
        <taxon>Streptophyta</taxon>
        <taxon>Embryophyta</taxon>
        <taxon>Tracheophyta</taxon>
        <taxon>Spermatophyta</taxon>
        <taxon>Magnoliopsida</taxon>
        <taxon>Liliopsida</taxon>
        <taxon>Poales</taxon>
        <taxon>Poaceae</taxon>
        <taxon>PACMAD clade</taxon>
        <taxon>Panicoideae</taxon>
        <taxon>Andropogonodae</taxon>
        <taxon>Andropogoneae</taxon>
        <taxon>Tripsacinae</taxon>
        <taxon>Zea</taxon>
    </lineage>
</organism>